<dbReference type="InterPro" id="IPR029063">
    <property type="entry name" value="SAM-dependent_MTases_sf"/>
</dbReference>
<accession>A0ABV0JRV8</accession>
<gene>
    <name evidence="1" type="ORF">NDI37_17065</name>
</gene>
<protein>
    <submittedName>
        <fullName evidence="1">Uncharacterized protein</fullName>
    </submittedName>
</protein>
<dbReference type="SUPFAM" id="SSF53335">
    <property type="entry name" value="S-adenosyl-L-methionine-dependent methyltransferases"/>
    <property type="match status" value="1"/>
</dbReference>
<dbReference type="RefSeq" id="WP_190425819.1">
    <property type="nucleotide sequence ID" value="NZ_JAMPKK010000038.1"/>
</dbReference>
<reference evidence="1 2" key="1">
    <citation type="submission" date="2022-04" db="EMBL/GenBank/DDBJ databases">
        <title>Positive selection, recombination, and allopatry shape intraspecific diversity of widespread and dominant cyanobacteria.</title>
        <authorList>
            <person name="Wei J."/>
            <person name="Shu W."/>
            <person name="Hu C."/>
        </authorList>
    </citation>
    <scope>NUCLEOTIDE SEQUENCE [LARGE SCALE GENOMIC DNA]</scope>
    <source>
        <strain evidence="1 2">GB2-A5</strain>
    </source>
</reference>
<sequence>MALPWCISPKRAIAHIFPRMRSHLPNWSYIKRIPKLLNLKLNSMKIRNYISLLVRRTLPEVYNIYHGYQKLKLPENIQRINNLIIQKYGLVVQSGPFAGMVHVGRKGGAALVPTLIGCYEEELHDILGSVIQTNYDNIINVGSGEGYYAVGFALKIPTAKIYAFEINPIARRMSKEMARANGVFDHIFFAGECDIKALNEAIDKKSLVFMDCEGGEVDLLQPDLAPNLRYSDVLVELHDFLNPTISETILSRFKETHDITLISSTKREPEAYAAIGFLNEEDRQIAVSEFRPAVMQWAFMTAKSYQR</sequence>
<keyword evidence="2" id="KW-1185">Reference proteome</keyword>
<dbReference type="EMBL" id="JAMPKK010000038">
    <property type="protein sequence ID" value="MEP0866175.1"/>
    <property type="molecule type" value="Genomic_DNA"/>
</dbReference>
<proteinExistence type="predicted"/>
<name>A0ABV0JRV8_9CYAN</name>
<organism evidence="1 2">
    <name type="scientific">Funiculus sociatus GB2-A5</name>
    <dbReference type="NCBI Taxonomy" id="2933946"/>
    <lineage>
        <taxon>Bacteria</taxon>
        <taxon>Bacillati</taxon>
        <taxon>Cyanobacteriota</taxon>
        <taxon>Cyanophyceae</taxon>
        <taxon>Coleofasciculales</taxon>
        <taxon>Coleofasciculaceae</taxon>
        <taxon>Funiculus</taxon>
    </lineage>
</organism>
<evidence type="ECO:0000313" key="2">
    <source>
        <dbReference type="Proteomes" id="UP001442494"/>
    </source>
</evidence>
<dbReference type="Gene3D" id="3.40.50.150">
    <property type="entry name" value="Vaccinia Virus protein VP39"/>
    <property type="match status" value="1"/>
</dbReference>
<evidence type="ECO:0000313" key="1">
    <source>
        <dbReference type="EMBL" id="MEP0866175.1"/>
    </source>
</evidence>
<dbReference type="Proteomes" id="UP001442494">
    <property type="component" value="Unassembled WGS sequence"/>
</dbReference>
<comment type="caution">
    <text evidence="1">The sequence shown here is derived from an EMBL/GenBank/DDBJ whole genome shotgun (WGS) entry which is preliminary data.</text>
</comment>